<name>A0A5K3EVF2_MESCO</name>
<proteinExistence type="predicted"/>
<reference evidence="3" key="1">
    <citation type="submission" date="2019-11" db="UniProtKB">
        <authorList>
            <consortium name="WormBaseParasite"/>
        </authorList>
    </citation>
    <scope>IDENTIFICATION</scope>
</reference>
<organism evidence="3">
    <name type="scientific">Mesocestoides corti</name>
    <name type="common">Flatworm</name>
    <dbReference type="NCBI Taxonomy" id="53468"/>
    <lineage>
        <taxon>Eukaryota</taxon>
        <taxon>Metazoa</taxon>
        <taxon>Spiralia</taxon>
        <taxon>Lophotrochozoa</taxon>
        <taxon>Platyhelminthes</taxon>
        <taxon>Cestoda</taxon>
        <taxon>Eucestoda</taxon>
        <taxon>Cyclophyllidea</taxon>
        <taxon>Mesocestoididae</taxon>
        <taxon>Mesocestoides</taxon>
    </lineage>
</organism>
<keyword evidence="2" id="KW-0732">Signal</keyword>
<feature type="region of interest" description="Disordered" evidence="1">
    <location>
        <begin position="1"/>
        <end position="27"/>
    </location>
</feature>
<dbReference type="AlphaFoldDB" id="A0A5K3EVF2"/>
<dbReference type="WBParaSite" id="MCU_003426-RA">
    <property type="protein sequence ID" value="MCU_003426-RA"/>
    <property type="gene ID" value="MCU_003426"/>
</dbReference>
<protein>
    <submittedName>
        <fullName evidence="3">Secreted protein</fullName>
    </submittedName>
</protein>
<feature type="signal peptide" evidence="2">
    <location>
        <begin position="1"/>
        <end position="47"/>
    </location>
</feature>
<evidence type="ECO:0000313" key="3">
    <source>
        <dbReference type="WBParaSite" id="MCU_003426-RA"/>
    </source>
</evidence>
<sequence>TPPPHPLPPGVTSSRRRRIPPSGRNANAPPLLLLLPLLLMQQQPTNAKADLQSQPDKTMQFQMVIRHTQRRRRLHEYFMTNVVV</sequence>
<evidence type="ECO:0000256" key="1">
    <source>
        <dbReference type="SAM" id="MobiDB-lite"/>
    </source>
</evidence>
<evidence type="ECO:0000256" key="2">
    <source>
        <dbReference type="SAM" id="SignalP"/>
    </source>
</evidence>
<accession>A0A5K3EVF2</accession>
<feature type="chain" id="PRO_5024416440" evidence="2">
    <location>
        <begin position="48"/>
        <end position="84"/>
    </location>
</feature>